<reference evidence="2 3" key="1">
    <citation type="submission" date="2020-08" db="EMBL/GenBank/DDBJ databases">
        <title>Genomic Encyclopedia of Type Strains, Phase IV (KMG-IV): sequencing the most valuable type-strain genomes for metagenomic binning, comparative biology and taxonomic classification.</title>
        <authorList>
            <person name="Goeker M."/>
        </authorList>
    </citation>
    <scope>NUCLEOTIDE SEQUENCE [LARGE SCALE GENOMIC DNA]</scope>
    <source>
        <strain evidence="2 3">YIM 65646</strain>
    </source>
</reference>
<evidence type="ECO:0000313" key="3">
    <source>
        <dbReference type="Proteomes" id="UP000548476"/>
    </source>
</evidence>
<keyword evidence="3" id="KW-1185">Reference proteome</keyword>
<dbReference type="Pfam" id="PF22552">
    <property type="entry name" value="TY-Chap3"/>
    <property type="match status" value="1"/>
</dbReference>
<sequence>MLGTKRLTDQQLDELIARLGRVDFGRWREGDLVRAMEFLGWELHRGQAGEEGLGALRAETGYTTGAAFADMVPSSANVKTDAEYYAIELMVLKSAERGKAGEEHRMIVFREVLRRILRVLGQPDIRGGDGGPWVRWRDPVATLELHLRRFYGGVSLRILATEAMEALEARNIVHGDTSGWRAYSREDIELPGEPVVKDIAEFADRLTGCINDMAGDMPIMDTAATLILRTNDWSGRFVQTVVDGSIRVEASAAVRDPYRGGLGRLADLGYRPPGGGVPTWSRTFEHGNRADSAAAAHMLVDGMKLFGIDDLFDIQYDGFTADGERLYLPVLGIAGRSAF</sequence>
<proteinExistence type="predicted"/>
<dbReference type="EMBL" id="JACHGT010000005">
    <property type="protein sequence ID" value="MBB6034963.1"/>
    <property type="molecule type" value="Genomic_DNA"/>
</dbReference>
<comment type="caution">
    <text evidence="2">The sequence shown here is derived from an EMBL/GenBank/DDBJ whole genome shotgun (WGS) entry which is preliminary data.</text>
</comment>
<name>A0A841FJ42_9ACTN</name>
<evidence type="ECO:0000259" key="1">
    <source>
        <dbReference type="Pfam" id="PF22552"/>
    </source>
</evidence>
<feature type="domain" description="TY-Chap N-terminal" evidence="1">
    <location>
        <begin position="201"/>
        <end position="308"/>
    </location>
</feature>
<organism evidence="2 3">
    <name type="scientific">Phytomonospora endophytica</name>
    <dbReference type="NCBI Taxonomy" id="714109"/>
    <lineage>
        <taxon>Bacteria</taxon>
        <taxon>Bacillati</taxon>
        <taxon>Actinomycetota</taxon>
        <taxon>Actinomycetes</taxon>
        <taxon>Micromonosporales</taxon>
        <taxon>Micromonosporaceae</taxon>
        <taxon>Phytomonospora</taxon>
    </lineage>
</organism>
<protein>
    <recommendedName>
        <fullName evidence="1">TY-Chap N-terminal domain-containing protein</fullName>
    </recommendedName>
</protein>
<accession>A0A841FJ42</accession>
<gene>
    <name evidence="2" type="ORF">HNR73_002817</name>
</gene>
<dbReference type="AlphaFoldDB" id="A0A841FJ42"/>
<evidence type="ECO:0000313" key="2">
    <source>
        <dbReference type="EMBL" id="MBB6034963.1"/>
    </source>
</evidence>
<dbReference type="InterPro" id="IPR054344">
    <property type="entry name" value="TY-Chap_N"/>
</dbReference>
<dbReference type="RefSeq" id="WP_184787811.1">
    <property type="nucleotide sequence ID" value="NZ_BONT01000091.1"/>
</dbReference>
<dbReference type="Proteomes" id="UP000548476">
    <property type="component" value="Unassembled WGS sequence"/>
</dbReference>